<dbReference type="Proteomes" id="UP000237347">
    <property type="component" value="Unassembled WGS sequence"/>
</dbReference>
<dbReference type="InterPro" id="IPR011009">
    <property type="entry name" value="Kinase-like_dom_sf"/>
</dbReference>
<comment type="similarity">
    <text evidence="2">Belongs to the protein kinase superfamily. CAMK Ser/Thr protein kinase family. SNF1 subfamily.</text>
</comment>
<dbReference type="Pfam" id="PF03822">
    <property type="entry name" value="NAF"/>
    <property type="match status" value="1"/>
</dbReference>
<evidence type="ECO:0000256" key="9">
    <source>
        <dbReference type="ARBA" id="ARBA00023211"/>
    </source>
</evidence>
<protein>
    <recommendedName>
        <fullName evidence="3">non-specific serine/threonine protein kinase</fullName>
        <ecNumber evidence="3">2.7.11.1</ecNumber>
    </recommendedName>
</protein>
<proteinExistence type="inferred from homology"/>
<dbReference type="PROSITE" id="PS50816">
    <property type="entry name" value="NAF"/>
    <property type="match status" value="1"/>
</dbReference>
<evidence type="ECO:0000256" key="4">
    <source>
        <dbReference type="ARBA" id="ARBA00022527"/>
    </source>
</evidence>
<evidence type="ECO:0000256" key="3">
    <source>
        <dbReference type="ARBA" id="ARBA00012513"/>
    </source>
</evidence>
<keyword evidence="8" id="KW-0067">ATP-binding</keyword>
<reference evidence="15 16" key="1">
    <citation type="journal article" date="2018" name="Sci. Data">
        <title>The draft genome sequence of cork oak.</title>
        <authorList>
            <person name="Ramos A.M."/>
            <person name="Usie A."/>
            <person name="Barbosa P."/>
            <person name="Barros P.M."/>
            <person name="Capote T."/>
            <person name="Chaves I."/>
            <person name="Simoes F."/>
            <person name="Abreu I."/>
            <person name="Carrasquinho I."/>
            <person name="Faro C."/>
            <person name="Guimaraes J.B."/>
            <person name="Mendonca D."/>
            <person name="Nobrega F."/>
            <person name="Rodrigues L."/>
            <person name="Saibo N.J.M."/>
            <person name="Varela M.C."/>
            <person name="Egas C."/>
            <person name="Matos J."/>
            <person name="Miguel C.M."/>
            <person name="Oliveira M.M."/>
            <person name="Ricardo C.P."/>
            <person name="Goncalves S."/>
        </authorList>
    </citation>
    <scope>NUCLEOTIDE SEQUENCE [LARGE SCALE GENOMIC DNA]</scope>
    <source>
        <strain evidence="16">cv. HL8</strain>
    </source>
</reference>
<dbReference type="GO" id="GO:0004674">
    <property type="term" value="F:protein serine/threonine kinase activity"/>
    <property type="evidence" value="ECO:0007669"/>
    <property type="project" value="UniProtKB-KW"/>
</dbReference>
<keyword evidence="4" id="KW-0723">Serine/threonine-protein kinase</keyword>
<dbReference type="Gene3D" id="3.30.310.80">
    <property type="entry name" value="Kinase associated domain 1, KA1"/>
    <property type="match status" value="1"/>
</dbReference>
<evidence type="ECO:0000256" key="7">
    <source>
        <dbReference type="ARBA" id="ARBA00022777"/>
    </source>
</evidence>
<evidence type="ECO:0000256" key="6">
    <source>
        <dbReference type="ARBA" id="ARBA00022741"/>
    </source>
</evidence>
<evidence type="ECO:0000256" key="1">
    <source>
        <dbReference type="ARBA" id="ARBA00001936"/>
    </source>
</evidence>
<evidence type="ECO:0000256" key="5">
    <source>
        <dbReference type="ARBA" id="ARBA00022679"/>
    </source>
</evidence>
<evidence type="ECO:0000313" key="15">
    <source>
        <dbReference type="EMBL" id="KAK7855286.1"/>
    </source>
</evidence>
<dbReference type="InterPro" id="IPR000719">
    <property type="entry name" value="Prot_kinase_dom"/>
</dbReference>
<gene>
    <name evidence="15" type="primary">CIPK6_2</name>
    <name evidence="15" type="ORF">CFP56_028757</name>
</gene>
<sequence length="366" mass="40789">MGDNKCKDGNSTLLHGNTSWVGFWVMVLLPRCTVQKLTVREERGDEGCGQRESDRSGYDGADQERNLGDEDGTASKHSRAPRSFGGQIKDLLRHGTPGVYHRDLKPENLLLDEEGNLKVTDFGLSAFTDQLKQDGLLHTTCGTPAYVAPEVIGKKGYDGATADLWSCGVILSSEAGHEASRSESDDKITIAKVMDSFWFKKSAPKSILTKEEQKFQEYEKSPFKDSETLNAFHIILLSEGLDLSPLFEEKKVEEKEELRFATTRPTSSVISTLEEMAAKSGNFSVKKSESRVRLQGNECGRKGKLTIEAEIFAMTPSFLVVEVKKNYGDTLEYYQFCSKELRPALKDIFWISPTDNSALCLNTLQQ</sequence>
<dbReference type="Pfam" id="PF00069">
    <property type="entry name" value="Pkinase"/>
    <property type="match status" value="1"/>
</dbReference>
<dbReference type="EC" id="2.7.11.1" evidence="3"/>
<evidence type="ECO:0000256" key="10">
    <source>
        <dbReference type="ARBA" id="ARBA00047899"/>
    </source>
</evidence>
<comment type="cofactor">
    <cofactor evidence="1">
        <name>Mn(2+)</name>
        <dbReference type="ChEBI" id="CHEBI:29035"/>
    </cofactor>
</comment>
<dbReference type="InterPro" id="IPR018451">
    <property type="entry name" value="NAF/FISL_domain"/>
</dbReference>
<dbReference type="PROSITE" id="PS00108">
    <property type="entry name" value="PROTEIN_KINASE_ST"/>
    <property type="match status" value="1"/>
</dbReference>
<keyword evidence="16" id="KW-1185">Reference proteome</keyword>
<dbReference type="PROSITE" id="PS50011">
    <property type="entry name" value="PROTEIN_KINASE_DOM"/>
    <property type="match status" value="1"/>
</dbReference>
<comment type="caution">
    <text evidence="15">The sequence shown here is derived from an EMBL/GenBank/DDBJ whole genome shotgun (WGS) entry which is preliminary data.</text>
</comment>
<dbReference type="GO" id="GO:0007165">
    <property type="term" value="P:signal transduction"/>
    <property type="evidence" value="ECO:0007669"/>
    <property type="project" value="InterPro"/>
</dbReference>
<dbReference type="SMART" id="SM00220">
    <property type="entry name" value="S_TKc"/>
    <property type="match status" value="1"/>
</dbReference>
<dbReference type="AlphaFoldDB" id="A0AAW0LVT7"/>
<name>A0AAW0LVT7_QUESU</name>
<evidence type="ECO:0000256" key="2">
    <source>
        <dbReference type="ARBA" id="ARBA00006234"/>
    </source>
</evidence>
<feature type="compositionally biased region" description="Basic and acidic residues" evidence="12">
    <location>
        <begin position="40"/>
        <end position="68"/>
    </location>
</feature>
<dbReference type="CDD" id="cd12195">
    <property type="entry name" value="CIPK_C"/>
    <property type="match status" value="1"/>
</dbReference>
<evidence type="ECO:0000256" key="11">
    <source>
        <dbReference type="ARBA" id="ARBA00048679"/>
    </source>
</evidence>
<dbReference type="PANTHER" id="PTHR43895:SF91">
    <property type="entry name" value="CBL-INTERACTING SERINE_THREONINE-PROTEIN KINASE 6"/>
    <property type="match status" value="1"/>
</dbReference>
<dbReference type="Gene3D" id="1.10.510.10">
    <property type="entry name" value="Transferase(Phosphotransferase) domain 1"/>
    <property type="match status" value="1"/>
</dbReference>
<dbReference type="InterPro" id="IPR008271">
    <property type="entry name" value="Ser/Thr_kinase_AS"/>
</dbReference>
<dbReference type="SUPFAM" id="SSF56112">
    <property type="entry name" value="Protein kinase-like (PK-like)"/>
    <property type="match status" value="1"/>
</dbReference>
<keyword evidence="7 15" id="KW-0418">Kinase</keyword>
<comment type="catalytic activity">
    <reaction evidence="11">
        <text>L-seryl-[protein] + ATP = O-phospho-L-seryl-[protein] + ADP + H(+)</text>
        <dbReference type="Rhea" id="RHEA:17989"/>
        <dbReference type="Rhea" id="RHEA-COMP:9863"/>
        <dbReference type="Rhea" id="RHEA-COMP:11604"/>
        <dbReference type="ChEBI" id="CHEBI:15378"/>
        <dbReference type="ChEBI" id="CHEBI:29999"/>
        <dbReference type="ChEBI" id="CHEBI:30616"/>
        <dbReference type="ChEBI" id="CHEBI:83421"/>
        <dbReference type="ChEBI" id="CHEBI:456216"/>
        <dbReference type="EC" id="2.7.11.1"/>
    </reaction>
</comment>
<evidence type="ECO:0000313" key="16">
    <source>
        <dbReference type="Proteomes" id="UP000237347"/>
    </source>
</evidence>
<dbReference type="FunFam" id="3.30.310.80:FF:000005">
    <property type="entry name" value="Non-specific serine/threonine protein kinase"/>
    <property type="match status" value="1"/>
</dbReference>
<feature type="domain" description="NAF" evidence="14">
    <location>
        <begin position="224"/>
        <end position="248"/>
    </location>
</feature>
<accession>A0AAW0LVT7</accession>
<evidence type="ECO:0000256" key="12">
    <source>
        <dbReference type="SAM" id="MobiDB-lite"/>
    </source>
</evidence>
<evidence type="ECO:0000259" key="13">
    <source>
        <dbReference type="PROSITE" id="PS50011"/>
    </source>
</evidence>
<keyword evidence="5" id="KW-0808">Transferase</keyword>
<organism evidence="15 16">
    <name type="scientific">Quercus suber</name>
    <name type="common">Cork oak</name>
    <dbReference type="NCBI Taxonomy" id="58331"/>
    <lineage>
        <taxon>Eukaryota</taxon>
        <taxon>Viridiplantae</taxon>
        <taxon>Streptophyta</taxon>
        <taxon>Embryophyta</taxon>
        <taxon>Tracheophyta</taxon>
        <taxon>Spermatophyta</taxon>
        <taxon>Magnoliopsida</taxon>
        <taxon>eudicotyledons</taxon>
        <taxon>Gunneridae</taxon>
        <taxon>Pentapetalae</taxon>
        <taxon>rosids</taxon>
        <taxon>fabids</taxon>
        <taxon>Fagales</taxon>
        <taxon>Fagaceae</taxon>
        <taxon>Quercus</taxon>
    </lineage>
</organism>
<keyword evidence="9" id="KW-0464">Manganese</keyword>
<evidence type="ECO:0000259" key="14">
    <source>
        <dbReference type="PROSITE" id="PS50816"/>
    </source>
</evidence>
<dbReference type="InterPro" id="IPR004041">
    <property type="entry name" value="NAF_dom"/>
</dbReference>
<dbReference type="GO" id="GO:0005524">
    <property type="term" value="F:ATP binding"/>
    <property type="evidence" value="ECO:0007669"/>
    <property type="project" value="UniProtKB-KW"/>
</dbReference>
<evidence type="ECO:0000256" key="8">
    <source>
        <dbReference type="ARBA" id="ARBA00022840"/>
    </source>
</evidence>
<dbReference type="EMBL" id="PKMF04000047">
    <property type="protein sequence ID" value="KAK7855286.1"/>
    <property type="molecule type" value="Genomic_DNA"/>
</dbReference>
<dbReference type="PANTHER" id="PTHR43895">
    <property type="entry name" value="CALCIUM/CALMODULIN-DEPENDENT PROTEIN KINASE KINASE-RELATED"/>
    <property type="match status" value="1"/>
</dbReference>
<keyword evidence="6" id="KW-0547">Nucleotide-binding</keyword>
<feature type="domain" description="Protein kinase" evidence="13">
    <location>
        <begin position="1"/>
        <end position="236"/>
    </location>
</feature>
<feature type="region of interest" description="Disordered" evidence="12">
    <location>
        <begin position="40"/>
        <end position="88"/>
    </location>
</feature>
<comment type="catalytic activity">
    <reaction evidence="10">
        <text>L-threonyl-[protein] + ATP = O-phospho-L-threonyl-[protein] + ADP + H(+)</text>
        <dbReference type="Rhea" id="RHEA:46608"/>
        <dbReference type="Rhea" id="RHEA-COMP:11060"/>
        <dbReference type="Rhea" id="RHEA-COMP:11605"/>
        <dbReference type="ChEBI" id="CHEBI:15378"/>
        <dbReference type="ChEBI" id="CHEBI:30013"/>
        <dbReference type="ChEBI" id="CHEBI:30616"/>
        <dbReference type="ChEBI" id="CHEBI:61977"/>
        <dbReference type="ChEBI" id="CHEBI:456216"/>
        <dbReference type="EC" id="2.7.11.1"/>
    </reaction>
</comment>